<name>A0ABM9I5H3_9GAMM</name>
<keyword evidence="2" id="KW-1185">Reference proteome</keyword>
<dbReference type="EMBL" id="OX458333">
    <property type="protein sequence ID" value="CAI8905154.1"/>
    <property type="molecule type" value="Genomic_DNA"/>
</dbReference>
<evidence type="ECO:0000313" key="2">
    <source>
        <dbReference type="Proteomes" id="UP001162030"/>
    </source>
</evidence>
<proteinExistence type="predicted"/>
<protein>
    <recommendedName>
        <fullName evidence="3">Transposase</fullName>
    </recommendedName>
</protein>
<evidence type="ECO:0008006" key="3">
    <source>
        <dbReference type="Google" id="ProtNLM"/>
    </source>
</evidence>
<reference evidence="1 2" key="1">
    <citation type="submission" date="2023-03" db="EMBL/GenBank/DDBJ databases">
        <authorList>
            <person name="Pearce D."/>
        </authorList>
    </citation>
    <scope>NUCLEOTIDE SEQUENCE [LARGE SCALE GENOMIC DNA]</scope>
    <source>
        <strain evidence="1">Msz</strain>
    </source>
</reference>
<gene>
    <name evidence="1" type="ORF">MSZNOR_3524</name>
</gene>
<dbReference type="Proteomes" id="UP001162030">
    <property type="component" value="Chromosome"/>
</dbReference>
<evidence type="ECO:0000313" key="1">
    <source>
        <dbReference type="EMBL" id="CAI8905154.1"/>
    </source>
</evidence>
<accession>A0ABM9I5H3</accession>
<sequence length="41" mass="4697">MAQAEEVWTIDESSSDVFNYAGEKAWEGLIQSFDRTKRTVT</sequence>
<organism evidence="1 2">
    <name type="scientific">Methylocaldum szegediense</name>
    <dbReference type="NCBI Taxonomy" id="73780"/>
    <lineage>
        <taxon>Bacteria</taxon>
        <taxon>Pseudomonadati</taxon>
        <taxon>Pseudomonadota</taxon>
        <taxon>Gammaproteobacteria</taxon>
        <taxon>Methylococcales</taxon>
        <taxon>Methylococcaceae</taxon>
        <taxon>Methylocaldum</taxon>
    </lineage>
</organism>